<reference evidence="4 5" key="1">
    <citation type="journal article" date="2014" name="Int. J. Syst. Evol. Microbiol.">
        <title>Phylogenomics and the dynamic genome evolution of the genus Streptococcus.</title>
        <authorList>
            <consortium name="The Broad Institute Genome Sequencing Platform"/>
            <person name="Richards V.P."/>
            <person name="Palmer S.R."/>
            <person name="Pavinski Bitar P.D."/>
            <person name="Qin X."/>
            <person name="Weinstock G.M."/>
            <person name="Highlander S.K."/>
            <person name="Town C.D."/>
            <person name="Burne R.A."/>
            <person name="Stanhope M.J."/>
        </authorList>
    </citation>
    <scope>NUCLEOTIDE SEQUENCE [LARGE SCALE GENOMIC DNA]</scope>
    <source>
        <strain evidence="4 5">NCTC 11558</strain>
    </source>
</reference>
<evidence type="ECO:0000313" key="4">
    <source>
        <dbReference type="EMBL" id="EHJ52572.1"/>
    </source>
</evidence>
<dbReference type="STRING" id="764298.STRMA_0243"/>
<evidence type="ECO:0000256" key="2">
    <source>
        <dbReference type="ARBA" id="ARBA00023315"/>
    </source>
</evidence>
<dbReference type="CDD" id="cd04301">
    <property type="entry name" value="NAT_SF"/>
    <property type="match status" value="1"/>
</dbReference>
<feature type="domain" description="N-acetyltransferase" evidence="3">
    <location>
        <begin position="14"/>
        <end position="161"/>
    </location>
</feature>
<dbReference type="PROSITE" id="PS51186">
    <property type="entry name" value="GNAT"/>
    <property type="match status" value="1"/>
</dbReference>
<sequence>MTISIKSYQSHYKEAILSLSIESWAAVFPKMRSAVPDFVYDNFYPQGWESRQTADLSQVLDGKSNQILLAFSDDELAGWIAYHIHPEDKMGEIYVLAVAPKHQGKGVATKLMEDACQKITQAGMKMVMVETGGDPGHLPARKTYEAFGFKTWPVARYFKKL</sequence>
<evidence type="ECO:0000313" key="5">
    <source>
        <dbReference type="Proteomes" id="UP000003573"/>
    </source>
</evidence>
<proteinExistence type="predicted"/>
<dbReference type="Gene3D" id="3.40.630.30">
    <property type="match status" value="1"/>
</dbReference>
<name>G5JYI2_9STRE</name>
<dbReference type="GO" id="GO:0016747">
    <property type="term" value="F:acyltransferase activity, transferring groups other than amino-acyl groups"/>
    <property type="evidence" value="ECO:0007669"/>
    <property type="project" value="InterPro"/>
</dbReference>
<evidence type="ECO:0000259" key="3">
    <source>
        <dbReference type="PROSITE" id="PS51186"/>
    </source>
</evidence>
<protein>
    <submittedName>
        <fullName evidence="4">FR47-like protein</fullName>
    </submittedName>
</protein>
<dbReference type="InterPro" id="IPR050680">
    <property type="entry name" value="YpeA/RimI_acetyltransf"/>
</dbReference>
<dbReference type="InterPro" id="IPR016181">
    <property type="entry name" value="Acyl_CoA_acyltransferase"/>
</dbReference>
<keyword evidence="2" id="KW-0012">Acyltransferase</keyword>
<dbReference type="InterPro" id="IPR000182">
    <property type="entry name" value="GNAT_dom"/>
</dbReference>
<dbReference type="Proteomes" id="UP000003573">
    <property type="component" value="Unassembled WGS sequence"/>
</dbReference>
<dbReference type="eggNOG" id="COG0456">
    <property type="taxonomic scope" value="Bacteria"/>
</dbReference>
<dbReference type="EMBL" id="AEUW02000001">
    <property type="protein sequence ID" value="EHJ52572.1"/>
    <property type="molecule type" value="Genomic_DNA"/>
</dbReference>
<dbReference type="PANTHER" id="PTHR43420">
    <property type="entry name" value="ACETYLTRANSFERASE"/>
    <property type="match status" value="1"/>
</dbReference>
<dbReference type="RefSeq" id="WP_003080730.1">
    <property type="nucleotide sequence ID" value="NZ_AEUW02000001.1"/>
</dbReference>
<keyword evidence="5" id="KW-1185">Reference proteome</keyword>
<dbReference type="AlphaFoldDB" id="G5JYI2"/>
<keyword evidence="1" id="KW-0808">Transferase</keyword>
<accession>G5JYI2</accession>
<dbReference type="PANTHER" id="PTHR43420:SF44">
    <property type="entry name" value="ACETYLTRANSFERASE YPEA"/>
    <property type="match status" value="1"/>
</dbReference>
<comment type="caution">
    <text evidence="4">The sequence shown here is derived from an EMBL/GenBank/DDBJ whole genome shotgun (WGS) entry which is preliminary data.</text>
</comment>
<dbReference type="Pfam" id="PF00583">
    <property type="entry name" value="Acetyltransf_1"/>
    <property type="match status" value="1"/>
</dbReference>
<dbReference type="OrthoDB" id="9775804at2"/>
<evidence type="ECO:0000256" key="1">
    <source>
        <dbReference type="ARBA" id="ARBA00022679"/>
    </source>
</evidence>
<dbReference type="SUPFAM" id="SSF55729">
    <property type="entry name" value="Acyl-CoA N-acyltransferases (Nat)"/>
    <property type="match status" value="1"/>
</dbReference>
<gene>
    <name evidence="4" type="ORF">STRMA_0243</name>
</gene>
<organism evidence="4 5">
    <name type="scientific">Streptococcus macacae NCTC 11558</name>
    <dbReference type="NCBI Taxonomy" id="764298"/>
    <lineage>
        <taxon>Bacteria</taxon>
        <taxon>Bacillati</taxon>
        <taxon>Bacillota</taxon>
        <taxon>Bacilli</taxon>
        <taxon>Lactobacillales</taxon>
        <taxon>Streptococcaceae</taxon>
        <taxon>Streptococcus</taxon>
    </lineage>
</organism>